<gene>
    <name evidence="4" type="ORF">SAMN05216361_3830</name>
</gene>
<dbReference type="CDD" id="cd05276">
    <property type="entry name" value="p53_inducible_oxidoreductase"/>
    <property type="match status" value="1"/>
</dbReference>
<accession>A0A1M5QBV3</accession>
<dbReference type="Gene3D" id="3.40.50.720">
    <property type="entry name" value="NAD(P)-binding Rossmann-like Domain"/>
    <property type="match status" value="1"/>
</dbReference>
<dbReference type="Gene3D" id="3.90.180.10">
    <property type="entry name" value="Medium-chain alcohol dehydrogenases, catalytic domain"/>
    <property type="match status" value="1"/>
</dbReference>
<dbReference type="Proteomes" id="UP000184520">
    <property type="component" value="Unassembled WGS sequence"/>
</dbReference>
<dbReference type="InterPro" id="IPR020843">
    <property type="entry name" value="ER"/>
</dbReference>
<evidence type="ECO:0000313" key="5">
    <source>
        <dbReference type="Proteomes" id="UP000184520"/>
    </source>
</evidence>
<evidence type="ECO:0000313" key="4">
    <source>
        <dbReference type="EMBL" id="SHH11522.1"/>
    </source>
</evidence>
<dbReference type="GO" id="GO:0070402">
    <property type="term" value="F:NADPH binding"/>
    <property type="evidence" value="ECO:0007669"/>
    <property type="project" value="TreeGrafter"/>
</dbReference>
<dbReference type="InterPro" id="IPR036291">
    <property type="entry name" value="NAD(P)-bd_dom_sf"/>
</dbReference>
<dbReference type="InterPro" id="IPR013149">
    <property type="entry name" value="ADH-like_C"/>
</dbReference>
<evidence type="ECO:0000259" key="3">
    <source>
        <dbReference type="SMART" id="SM00829"/>
    </source>
</evidence>
<dbReference type="EMBL" id="FQWD01000006">
    <property type="protein sequence ID" value="SHH11522.1"/>
    <property type="molecule type" value="Genomic_DNA"/>
</dbReference>
<dbReference type="NCBIfam" id="TIGR02824">
    <property type="entry name" value="quinone_pig3"/>
    <property type="match status" value="1"/>
</dbReference>
<sequence length="330" mass="35244">MNSNMQYLAIDEQHPDAALHIAKCPIPEISATQVLVKVSAFGVNRADLLQRAGHYPPPPGESDILGLEVCGSIVSLGEQVTGWLPGERVCAIVAGGGYAQYISIEASHLMRVPDNLSDAEGAGLAEVFLTAFQAMHSIAKLQHGQKALIHAGASGVGIAATQLCRLWGVETAVTASSAEKLAVCEAQGASLLINYTEQDFVSEIRQHWPAGVNAVLDMVAGDYVNRNLNVMSMDGIMVYLAMMGGRFAEKLDVAKLLAKRVTITGSTLRNRSTEYKTQLVAAFTQSCLPAFASGELQVVIDRVYGVEDINACHATMQRNATMGKLVVSWS</sequence>
<keyword evidence="2" id="KW-0560">Oxidoreductase</keyword>
<protein>
    <submittedName>
        <fullName evidence="4">Putative NAD(P)H quinone oxidoreductase, PIG3 family</fullName>
    </submittedName>
</protein>
<dbReference type="GO" id="GO:0016651">
    <property type="term" value="F:oxidoreductase activity, acting on NAD(P)H"/>
    <property type="evidence" value="ECO:0007669"/>
    <property type="project" value="TreeGrafter"/>
</dbReference>
<name>A0A1M5QBV3_9ALTE</name>
<dbReference type="Pfam" id="PF08240">
    <property type="entry name" value="ADH_N"/>
    <property type="match status" value="1"/>
</dbReference>
<dbReference type="SUPFAM" id="SSF51735">
    <property type="entry name" value="NAD(P)-binding Rossmann-fold domains"/>
    <property type="match status" value="1"/>
</dbReference>
<dbReference type="PANTHER" id="PTHR48106">
    <property type="entry name" value="QUINONE OXIDOREDUCTASE PIG3-RELATED"/>
    <property type="match status" value="1"/>
</dbReference>
<dbReference type="InterPro" id="IPR014189">
    <property type="entry name" value="Quinone_OxRdtase_PIG3"/>
</dbReference>
<dbReference type="STRING" id="634436.SAMN05216361_3830"/>
<dbReference type="InterPro" id="IPR011032">
    <property type="entry name" value="GroES-like_sf"/>
</dbReference>
<reference evidence="5" key="1">
    <citation type="submission" date="2016-11" db="EMBL/GenBank/DDBJ databases">
        <authorList>
            <person name="Varghese N."/>
            <person name="Submissions S."/>
        </authorList>
    </citation>
    <scope>NUCLEOTIDE SEQUENCE [LARGE SCALE GENOMIC DNA]</scope>
    <source>
        <strain evidence="5">CGMCC 1.8995</strain>
    </source>
</reference>
<feature type="domain" description="Enoyl reductase (ER)" evidence="3">
    <location>
        <begin position="14"/>
        <end position="327"/>
    </location>
</feature>
<dbReference type="AlphaFoldDB" id="A0A1M5QBV3"/>
<evidence type="ECO:0000256" key="2">
    <source>
        <dbReference type="ARBA" id="ARBA00023002"/>
    </source>
</evidence>
<dbReference type="SUPFAM" id="SSF50129">
    <property type="entry name" value="GroES-like"/>
    <property type="match status" value="1"/>
</dbReference>
<dbReference type="PANTHER" id="PTHR48106:SF18">
    <property type="entry name" value="QUINONE OXIDOREDUCTASE PIG3"/>
    <property type="match status" value="1"/>
</dbReference>
<organism evidence="4 5">
    <name type="scientific">Marisediminitalea aggregata</name>
    <dbReference type="NCBI Taxonomy" id="634436"/>
    <lineage>
        <taxon>Bacteria</taxon>
        <taxon>Pseudomonadati</taxon>
        <taxon>Pseudomonadota</taxon>
        <taxon>Gammaproteobacteria</taxon>
        <taxon>Alteromonadales</taxon>
        <taxon>Alteromonadaceae</taxon>
        <taxon>Marisediminitalea</taxon>
    </lineage>
</organism>
<dbReference type="InterPro" id="IPR013154">
    <property type="entry name" value="ADH-like_N"/>
</dbReference>
<proteinExistence type="predicted"/>
<dbReference type="Pfam" id="PF00107">
    <property type="entry name" value="ADH_zinc_N"/>
    <property type="match status" value="1"/>
</dbReference>
<evidence type="ECO:0000256" key="1">
    <source>
        <dbReference type="ARBA" id="ARBA00022857"/>
    </source>
</evidence>
<dbReference type="RefSeq" id="WP_245819272.1">
    <property type="nucleotide sequence ID" value="NZ_FQWD01000006.1"/>
</dbReference>
<keyword evidence="1" id="KW-0521">NADP</keyword>
<dbReference type="SMART" id="SM00829">
    <property type="entry name" value="PKS_ER"/>
    <property type="match status" value="1"/>
</dbReference>
<keyword evidence="5" id="KW-1185">Reference proteome</keyword>